<protein>
    <recommendedName>
        <fullName evidence="6 7">Small ribosomal subunit protein bS18c</fullName>
    </recommendedName>
</protein>
<dbReference type="GeneID" id="22159579"/>
<organism evidence="10">
    <name type="scientific">Xylochloris irregularis</name>
    <dbReference type="NCBI Taxonomy" id="480381"/>
    <lineage>
        <taxon>Eukaryota</taxon>
        <taxon>Viridiplantae</taxon>
        <taxon>Chlorophyta</taxon>
        <taxon>core chlorophytes</taxon>
        <taxon>Trebouxiophyceae</taxon>
        <taxon>Trebouxiophyceae incertae sedis</taxon>
        <taxon>Xylochloris</taxon>
    </lineage>
</organism>
<dbReference type="GO" id="GO:0009507">
    <property type="term" value="C:chloroplast"/>
    <property type="evidence" value="ECO:0007669"/>
    <property type="project" value="UniProtKB-SubCell"/>
</dbReference>
<dbReference type="Gene3D" id="4.10.640.10">
    <property type="entry name" value="Ribosomal protein S18"/>
    <property type="match status" value="1"/>
</dbReference>
<dbReference type="PANTHER" id="PTHR13479:SF40">
    <property type="entry name" value="SMALL RIBOSOMAL SUBUNIT PROTEIN BS18M"/>
    <property type="match status" value="1"/>
</dbReference>
<keyword evidence="4 7" id="KW-0689">Ribosomal protein</keyword>
<evidence type="ECO:0000256" key="3">
    <source>
        <dbReference type="ARBA" id="ARBA00022884"/>
    </source>
</evidence>
<dbReference type="PRINTS" id="PR00974">
    <property type="entry name" value="RIBOSOMALS18"/>
</dbReference>
<dbReference type="InterPro" id="IPR001648">
    <property type="entry name" value="Ribosomal_bS18"/>
</dbReference>
<dbReference type="Pfam" id="PF01084">
    <property type="entry name" value="Ribosomal_S18"/>
    <property type="match status" value="1"/>
</dbReference>
<dbReference type="AlphaFoldDB" id="A0A097KMC8"/>
<dbReference type="NCBIfam" id="TIGR00165">
    <property type="entry name" value="S18"/>
    <property type="match status" value="1"/>
</dbReference>
<dbReference type="HAMAP" id="MF_00270">
    <property type="entry name" value="Ribosomal_bS18"/>
    <property type="match status" value="1"/>
</dbReference>
<feature type="compositionally biased region" description="Basic residues" evidence="9">
    <location>
        <begin position="70"/>
        <end position="83"/>
    </location>
</feature>
<proteinExistence type="inferred from homology"/>
<evidence type="ECO:0000256" key="1">
    <source>
        <dbReference type="ARBA" id="ARBA00005589"/>
    </source>
</evidence>
<evidence type="ECO:0000256" key="7">
    <source>
        <dbReference type="HAMAP-Rule" id="MF_00270"/>
    </source>
</evidence>
<comment type="subcellular location">
    <subcellularLocation>
        <location evidence="7">Plastid</location>
        <location evidence="7">Chloroplast</location>
    </subcellularLocation>
</comment>
<evidence type="ECO:0000256" key="5">
    <source>
        <dbReference type="ARBA" id="ARBA00023274"/>
    </source>
</evidence>
<name>A0A097KMC8_9CHLO</name>
<sequence>MRNAKHKSIAGCFYYLRAMSIPHLTLFRGSTSSPHFQKSSLVSPLFAAQQQAEPKDGQPTKPTRQPRVGQLKKQKRHKYKRFKSSTRRFPKRRLIALIPQKPAWQLPLPKETIDYKNIALLRKCITAEGKILPRRVTGLNAKQQRYVSRAIKNCKMIGLLPFISIAK</sequence>
<keyword evidence="7" id="KW-0699">rRNA-binding</keyword>
<evidence type="ECO:0000256" key="8">
    <source>
        <dbReference type="RuleBase" id="RU003910"/>
    </source>
</evidence>
<dbReference type="GO" id="GO:0003735">
    <property type="term" value="F:structural constituent of ribosome"/>
    <property type="evidence" value="ECO:0007669"/>
    <property type="project" value="InterPro"/>
</dbReference>
<dbReference type="InterPro" id="IPR036870">
    <property type="entry name" value="Ribosomal_bS18_sf"/>
</dbReference>
<accession>A0A097KMC8</accession>
<evidence type="ECO:0000256" key="9">
    <source>
        <dbReference type="SAM" id="MobiDB-lite"/>
    </source>
</evidence>
<evidence type="ECO:0000256" key="4">
    <source>
        <dbReference type="ARBA" id="ARBA00022980"/>
    </source>
</evidence>
<keyword evidence="5 7" id="KW-0687">Ribonucleoprotein</keyword>
<comment type="similarity">
    <text evidence="1 7 8">Belongs to the bacterial ribosomal protein bS18 family.</text>
</comment>
<evidence type="ECO:0000256" key="6">
    <source>
        <dbReference type="ARBA" id="ARBA00035266"/>
    </source>
</evidence>
<evidence type="ECO:0000313" key="10">
    <source>
        <dbReference type="EMBL" id="AIT94346.1"/>
    </source>
</evidence>
<dbReference type="GO" id="GO:0005840">
    <property type="term" value="C:ribosome"/>
    <property type="evidence" value="ECO:0007669"/>
    <property type="project" value="UniProtKB-KW"/>
</dbReference>
<comment type="subunit">
    <text evidence="2 7">Part of the 30S ribosomal subunit.</text>
</comment>
<geneLocation type="chloroplast" evidence="10"/>
<keyword evidence="10" id="KW-0150">Chloroplast</keyword>
<dbReference type="PANTHER" id="PTHR13479">
    <property type="entry name" value="30S RIBOSOMAL PROTEIN S18"/>
    <property type="match status" value="1"/>
</dbReference>
<dbReference type="EMBL" id="KM462872">
    <property type="protein sequence ID" value="AIT94346.1"/>
    <property type="molecule type" value="Genomic_DNA"/>
</dbReference>
<dbReference type="RefSeq" id="YP_009105597.1">
    <property type="nucleotide sequence ID" value="NC_025534.1"/>
</dbReference>
<dbReference type="SUPFAM" id="SSF46911">
    <property type="entry name" value="Ribosomal protein S18"/>
    <property type="match status" value="1"/>
</dbReference>
<keyword evidence="3 7" id="KW-0694">RNA-binding</keyword>
<reference evidence="10" key="1">
    <citation type="journal article" date="2014" name="BMC Evol. Biol.">
        <title>Chloroplast phylogenomic analysis resolves deep-level relationships within the green algal class Trebouxiophyceae.</title>
        <authorList>
            <person name="Lemieux C."/>
            <person name="Otis C."/>
            <person name="Turmel M."/>
        </authorList>
    </citation>
    <scope>NUCLEOTIDE SEQUENCE</scope>
</reference>
<gene>
    <name evidence="7 10" type="primary">rps18</name>
</gene>
<dbReference type="GO" id="GO:1990904">
    <property type="term" value="C:ribonucleoprotein complex"/>
    <property type="evidence" value="ECO:0007669"/>
    <property type="project" value="UniProtKB-KW"/>
</dbReference>
<dbReference type="GO" id="GO:0070181">
    <property type="term" value="F:small ribosomal subunit rRNA binding"/>
    <property type="evidence" value="ECO:0007669"/>
    <property type="project" value="TreeGrafter"/>
</dbReference>
<evidence type="ECO:0000256" key="2">
    <source>
        <dbReference type="ARBA" id="ARBA00011458"/>
    </source>
</evidence>
<dbReference type="GO" id="GO:0006412">
    <property type="term" value="P:translation"/>
    <property type="evidence" value="ECO:0007669"/>
    <property type="project" value="UniProtKB-UniRule"/>
</dbReference>
<keyword evidence="10" id="KW-0934">Plastid</keyword>
<feature type="region of interest" description="Disordered" evidence="9">
    <location>
        <begin position="48"/>
        <end position="83"/>
    </location>
</feature>